<keyword evidence="3" id="KW-1185">Reference proteome</keyword>
<protein>
    <submittedName>
        <fullName evidence="2">Uncharacterized protein</fullName>
    </submittedName>
</protein>
<accession>A0A0E0L693</accession>
<evidence type="ECO:0000256" key="1">
    <source>
        <dbReference type="SAM" id="MobiDB-lite"/>
    </source>
</evidence>
<dbReference type="AlphaFoldDB" id="A0A0E0L693"/>
<dbReference type="EnsemblPlants" id="OPUNC05G24870.1">
    <property type="protein sequence ID" value="OPUNC05G24870.1"/>
    <property type="gene ID" value="OPUNC05G24870"/>
</dbReference>
<feature type="region of interest" description="Disordered" evidence="1">
    <location>
        <begin position="58"/>
        <end position="82"/>
    </location>
</feature>
<reference evidence="2" key="1">
    <citation type="submission" date="2015-04" db="UniProtKB">
        <authorList>
            <consortium name="EnsemblPlants"/>
        </authorList>
    </citation>
    <scope>IDENTIFICATION</scope>
</reference>
<dbReference type="HOGENOM" id="CLU_1974137_0_0_1"/>
<evidence type="ECO:0000313" key="2">
    <source>
        <dbReference type="EnsemblPlants" id="OPUNC05G24870.1"/>
    </source>
</evidence>
<dbReference type="Gramene" id="OPUNC05G24870.1">
    <property type="protein sequence ID" value="OPUNC05G24870.1"/>
    <property type="gene ID" value="OPUNC05G24870"/>
</dbReference>
<evidence type="ECO:0000313" key="3">
    <source>
        <dbReference type="Proteomes" id="UP000026962"/>
    </source>
</evidence>
<feature type="compositionally biased region" description="Basic and acidic residues" evidence="1">
    <location>
        <begin position="58"/>
        <end position="74"/>
    </location>
</feature>
<name>A0A0E0L693_ORYPU</name>
<dbReference type="Proteomes" id="UP000026962">
    <property type="component" value="Chromosome 5"/>
</dbReference>
<organism evidence="2">
    <name type="scientific">Oryza punctata</name>
    <name type="common">Red rice</name>
    <dbReference type="NCBI Taxonomy" id="4537"/>
    <lineage>
        <taxon>Eukaryota</taxon>
        <taxon>Viridiplantae</taxon>
        <taxon>Streptophyta</taxon>
        <taxon>Embryophyta</taxon>
        <taxon>Tracheophyta</taxon>
        <taxon>Spermatophyta</taxon>
        <taxon>Magnoliopsida</taxon>
        <taxon>Liliopsida</taxon>
        <taxon>Poales</taxon>
        <taxon>Poaceae</taxon>
        <taxon>BOP clade</taxon>
        <taxon>Oryzoideae</taxon>
        <taxon>Oryzeae</taxon>
        <taxon>Oryzinae</taxon>
        <taxon>Oryza</taxon>
    </lineage>
</organism>
<reference evidence="2" key="2">
    <citation type="submission" date="2018-05" db="EMBL/GenBank/DDBJ databases">
        <title>OpunRS2 (Oryza punctata Reference Sequence Version 2).</title>
        <authorList>
            <person name="Zhang J."/>
            <person name="Kudrna D."/>
            <person name="Lee S."/>
            <person name="Talag J."/>
            <person name="Welchert J."/>
            <person name="Wing R.A."/>
        </authorList>
    </citation>
    <scope>NUCLEOTIDE SEQUENCE [LARGE SCALE GENOMIC DNA]</scope>
</reference>
<proteinExistence type="predicted"/>
<sequence length="127" mass="13908">MRFAASTTEFYVDGVPEYVGLGGSPSNDDDADDVRGDKRESIRAWGLRVASEVKDNGLIDKRREGKRAERKEKSSGGFSGRSPLKYILCLQLRSSQRLLFPTGSSVALGRCLRGLTVRVSGRRSPDG</sequence>